<name>A0A0F8Z4R5_9ZZZZ</name>
<dbReference type="AlphaFoldDB" id="A0A0F8Z4R5"/>
<accession>A0A0F8Z4R5</accession>
<dbReference type="SUPFAM" id="SSF46894">
    <property type="entry name" value="C-terminal effector domain of the bipartite response regulators"/>
    <property type="match status" value="1"/>
</dbReference>
<organism evidence="5">
    <name type="scientific">marine sediment metagenome</name>
    <dbReference type="NCBI Taxonomy" id="412755"/>
    <lineage>
        <taxon>unclassified sequences</taxon>
        <taxon>metagenomes</taxon>
        <taxon>ecological metagenomes</taxon>
    </lineage>
</organism>
<feature type="domain" description="Response regulatory" evidence="3">
    <location>
        <begin position="1"/>
        <end position="44"/>
    </location>
</feature>
<dbReference type="Pfam" id="PF00486">
    <property type="entry name" value="Trans_reg_C"/>
    <property type="match status" value="1"/>
</dbReference>
<feature type="domain" description="OmpR/PhoB-type" evidence="4">
    <location>
        <begin position="56"/>
        <end position="155"/>
    </location>
</feature>
<dbReference type="GO" id="GO:0006355">
    <property type="term" value="P:regulation of DNA-templated transcription"/>
    <property type="evidence" value="ECO:0007669"/>
    <property type="project" value="InterPro"/>
</dbReference>
<dbReference type="CDD" id="cd00383">
    <property type="entry name" value="trans_reg_C"/>
    <property type="match status" value="1"/>
</dbReference>
<keyword evidence="1" id="KW-0238">DNA-binding</keyword>
<dbReference type="GO" id="GO:0000976">
    <property type="term" value="F:transcription cis-regulatory region binding"/>
    <property type="evidence" value="ECO:0007669"/>
    <property type="project" value="TreeGrafter"/>
</dbReference>
<dbReference type="Pfam" id="PF00072">
    <property type="entry name" value="Response_reg"/>
    <property type="match status" value="1"/>
</dbReference>
<dbReference type="InterPro" id="IPR016032">
    <property type="entry name" value="Sig_transdc_resp-reg_C-effctor"/>
</dbReference>
<dbReference type="InterPro" id="IPR001867">
    <property type="entry name" value="OmpR/PhoB-type_DNA-bd"/>
</dbReference>
<dbReference type="Gene3D" id="1.10.10.10">
    <property type="entry name" value="Winged helix-like DNA-binding domain superfamily/Winged helix DNA-binding domain"/>
    <property type="match status" value="1"/>
</dbReference>
<evidence type="ECO:0000256" key="2">
    <source>
        <dbReference type="SAM" id="MobiDB-lite"/>
    </source>
</evidence>
<dbReference type="InterPro" id="IPR039420">
    <property type="entry name" value="WalR-like"/>
</dbReference>
<dbReference type="PANTHER" id="PTHR48111:SF50">
    <property type="entry name" value="KDP OPERON TRANSCRIPTIONAL REGULATORY PROTEIN KDPE"/>
    <property type="match status" value="1"/>
</dbReference>
<dbReference type="PANTHER" id="PTHR48111">
    <property type="entry name" value="REGULATOR OF RPOS"/>
    <property type="match status" value="1"/>
</dbReference>
<dbReference type="PROSITE" id="PS50110">
    <property type="entry name" value="RESPONSE_REGULATORY"/>
    <property type="match status" value="1"/>
</dbReference>
<dbReference type="SMART" id="SM00862">
    <property type="entry name" value="Trans_reg_C"/>
    <property type="match status" value="1"/>
</dbReference>
<dbReference type="EMBL" id="LAZR01049799">
    <property type="protein sequence ID" value="KKK88792.1"/>
    <property type="molecule type" value="Genomic_DNA"/>
</dbReference>
<dbReference type="GO" id="GO:0000156">
    <property type="term" value="F:phosphorelay response regulator activity"/>
    <property type="evidence" value="ECO:0007669"/>
    <property type="project" value="TreeGrafter"/>
</dbReference>
<dbReference type="InterPro" id="IPR036388">
    <property type="entry name" value="WH-like_DNA-bd_sf"/>
</dbReference>
<evidence type="ECO:0000313" key="5">
    <source>
        <dbReference type="EMBL" id="KKK88792.1"/>
    </source>
</evidence>
<comment type="caution">
    <text evidence="5">The sequence shown here is derived from an EMBL/GenBank/DDBJ whole genome shotgun (WGS) entry which is preliminary data.</text>
</comment>
<dbReference type="InterPro" id="IPR001789">
    <property type="entry name" value="Sig_transdc_resp-reg_receiver"/>
</dbReference>
<sequence length="180" mass="20562">VPIILLTAKDREEDIVRGFEEGADDYITKPFSYRTLMARIDALLRRTKAMPGAQRPGILDWGDLTVDFVQRQVRLRGRNLDLTAKEYRIVEELARNAGHVVSHKNLLARIWGEEYRDEPQYLKTYIYRLRRKIEADPRHPRYILTHYGGGYRLTKGNPDGNDIGEDTPGTPGAAAAAAER</sequence>
<evidence type="ECO:0000259" key="3">
    <source>
        <dbReference type="PROSITE" id="PS50110"/>
    </source>
</evidence>
<protein>
    <recommendedName>
        <fullName evidence="6">Response regulator transcription factor</fullName>
    </recommendedName>
</protein>
<gene>
    <name evidence="5" type="ORF">LCGC14_2739600</name>
</gene>
<proteinExistence type="predicted"/>
<evidence type="ECO:0008006" key="6">
    <source>
        <dbReference type="Google" id="ProtNLM"/>
    </source>
</evidence>
<dbReference type="PROSITE" id="PS51755">
    <property type="entry name" value="OMPR_PHOB"/>
    <property type="match status" value="1"/>
</dbReference>
<dbReference type="InterPro" id="IPR011006">
    <property type="entry name" value="CheY-like_superfamily"/>
</dbReference>
<dbReference type="GO" id="GO:0032993">
    <property type="term" value="C:protein-DNA complex"/>
    <property type="evidence" value="ECO:0007669"/>
    <property type="project" value="TreeGrafter"/>
</dbReference>
<dbReference type="GO" id="GO:0005829">
    <property type="term" value="C:cytosol"/>
    <property type="evidence" value="ECO:0007669"/>
    <property type="project" value="TreeGrafter"/>
</dbReference>
<dbReference type="SUPFAM" id="SSF52172">
    <property type="entry name" value="CheY-like"/>
    <property type="match status" value="1"/>
</dbReference>
<feature type="region of interest" description="Disordered" evidence="2">
    <location>
        <begin position="155"/>
        <end position="180"/>
    </location>
</feature>
<evidence type="ECO:0000256" key="1">
    <source>
        <dbReference type="ARBA" id="ARBA00023125"/>
    </source>
</evidence>
<dbReference type="Gene3D" id="6.10.250.690">
    <property type="match status" value="1"/>
</dbReference>
<feature type="non-terminal residue" evidence="5">
    <location>
        <position position="1"/>
    </location>
</feature>
<evidence type="ECO:0000259" key="4">
    <source>
        <dbReference type="PROSITE" id="PS51755"/>
    </source>
</evidence>
<reference evidence="5" key="1">
    <citation type="journal article" date="2015" name="Nature">
        <title>Complex archaea that bridge the gap between prokaryotes and eukaryotes.</title>
        <authorList>
            <person name="Spang A."/>
            <person name="Saw J.H."/>
            <person name="Jorgensen S.L."/>
            <person name="Zaremba-Niedzwiedzka K."/>
            <person name="Martijn J."/>
            <person name="Lind A.E."/>
            <person name="van Eijk R."/>
            <person name="Schleper C."/>
            <person name="Guy L."/>
            <person name="Ettema T.J."/>
        </authorList>
    </citation>
    <scope>NUCLEOTIDE SEQUENCE</scope>
</reference>